<protein>
    <submittedName>
        <fullName evidence="2">Uncharacterized protein</fullName>
    </submittedName>
</protein>
<dbReference type="RefSeq" id="WP_089373576.1">
    <property type="nucleotide sequence ID" value="NZ_BMEP01000001.1"/>
</dbReference>
<dbReference type="AlphaFoldDB" id="A0A239D0L6"/>
<dbReference type="Proteomes" id="UP000198379">
    <property type="component" value="Unassembled WGS sequence"/>
</dbReference>
<name>A0A239D0L6_9FLAO</name>
<evidence type="ECO:0000256" key="1">
    <source>
        <dbReference type="SAM" id="Phobius"/>
    </source>
</evidence>
<keyword evidence="3" id="KW-1185">Reference proteome</keyword>
<reference evidence="2 3" key="1">
    <citation type="submission" date="2017-06" db="EMBL/GenBank/DDBJ databases">
        <authorList>
            <person name="Kim H.J."/>
            <person name="Triplett B.A."/>
        </authorList>
    </citation>
    <scope>NUCLEOTIDE SEQUENCE [LARGE SCALE GENOMIC DNA]</scope>
    <source>
        <strain evidence="2 3">DSM 25597</strain>
    </source>
</reference>
<keyword evidence="1" id="KW-0812">Transmembrane</keyword>
<evidence type="ECO:0000313" key="2">
    <source>
        <dbReference type="EMBL" id="SNS25975.1"/>
    </source>
</evidence>
<keyword evidence="1" id="KW-1133">Transmembrane helix</keyword>
<feature type="transmembrane region" description="Helical" evidence="1">
    <location>
        <begin position="6"/>
        <end position="26"/>
    </location>
</feature>
<dbReference type="OrthoDB" id="5764132at2"/>
<dbReference type="EMBL" id="FZNY01000009">
    <property type="protein sequence ID" value="SNS25975.1"/>
    <property type="molecule type" value="Genomic_DNA"/>
</dbReference>
<evidence type="ECO:0000313" key="3">
    <source>
        <dbReference type="Proteomes" id="UP000198379"/>
    </source>
</evidence>
<gene>
    <name evidence="2" type="ORF">SAMN06265376_10985</name>
</gene>
<proteinExistence type="predicted"/>
<accession>A0A239D0L6</accession>
<keyword evidence="1" id="KW-0472">Membrane</keyword>
<sequence>MEQFLNLLISALISSSIVGVILGLIFKRRNEIIASEVKNQFEKNMTVFKSNYIWKEKIISELLGQIYMQFNRTKRAFDRYQDTNVYLEAKVLKDGNEKIRNLLLEKAHLIPLELTDDASQLIEHYDVWLEEFNKHRNDENPNLDQKFIFAGPKGYIFPRVAEQNFKKKYHELREELFT</sequence>
<organism evidence="2 3">
    <name type="scientific">Dokdonia pacifica</name>
    <dbReference type="NCBI Taxonomy" id="1627892"/>
    <lineage>
        <taxon>Bacteria</taxon>
        <taxon>Pseudomonadati</taxon>
        <taxon>Bacteroidota</taxon>
        <taxon>Flavobacteriia</taxon>
        <taxon>Flavobacteriales</taxon>
        <taxon>Flavobacteriaceae</taxon>
        <taxon>Dokdonia</taxon>
    </lineage>
</organism>